<dbReference type="Pfam" id="PF00400">
    <property type="entry name" value="WD40"/>
    <property type="match status" value="1"/>
</dbReference>
<feature type="region of interest" description="Disordered" evidence="1">
    <location>
        <begin position="181"/>
        <end position="264"/>
    </location>
</feature>
<dbReference type="InterPro" id="IPR036322">
    <property type="entry name" value="WD40_repeat_dom_sf"/>
</dbReference>
<dbReference type="AlphaFoldDB" id="A0A9J6BZ75"/>
<sequence>MFSQESTENLLDNLESELTEMINLEKPKQKSPPKIQEKKNSPVVVKRKTPPPVPARRNIQGSIDDHPVPATRRVPSLDKKEKNDENEIIQLQSMTSDTSESQQENSKQNTVIVLNEKKTTNNIRVVHETEKISDNANETFFVIKHGKWATDEEEKQQSRIVDDEIKIVKEEGEEIVLPVNINNSQKKMSKKKLRQKHESQSSATSTNHTSADTSSTESSTLDESPQPVKRKAKKTKTLKKEKKEEQSVSSCTESENKKNDKRADVESTDKAIGIFINNTGPMKYRKCLKSPKLKISFYNEDNGKQIGDSQFSSCGKLSNDNFYNLLCSWNETITMNFDIKRLREIYNSILIFFELISIENLTICWAFLKLFSSNRVNIDKKCQLQFFQYQKPSNSCFSSMFSKKILNEISIFEQWQLCRRKFPCTLNIFVKDLNFAAIKDEENNENKESTENVQTSNDNIHRYWKKIPGQACKIPNKIYHKIQLDKGSIMVKFSHDGNFIAFTEISKNGHLLHIYKFPEMTKMFTMLEHSDLIHDIDWLKQKTYNFQRLVTASADYTALVWKFDSSCYTYNILPHPSFVYASKFLQNDTTGNLYVVTGGRDNIVRIWKNTNGMNNFILQQELKHPKSNSFTFIVNIATKNVETFYTSTSTGDIVEWIENSNKLYQINRHFKLNEIRGRLINYMELNTRGNKILFRVQDSNNFESANSIFVLGIPTGTITQKYQQINMQRENQGILTISPCGSQIFSTNGSVIRHYQLVNGNVVTAEDNKNIVKVKFLLGDKGFVSAMDYHPKDFYLAISTYAATHNNIIICNYESNEKDPLEQMKMSSQENIFKKSFDSKHTGGFSDIIRRMDEVFLSPLNNENDECQNILKIHDRRSSSNNIEDNTFTIDSKRSRTYTISKGPATFTIQNGTYEIQKNETDEDDTTISESFN</sequence>
<gene>
    <name evidence="2" type="ORF">PVAND_004988</name>
</gene>
<protein>
    <submittedName>
        <fullName evidence="2">Uncharacterized protein</fullName>
    </submittedName>
</protein>
<feature type="compositionally biased region" description="Basic and acidic residues" evidence="1">
    <location>
        <begin position="75"/>
        <end position="85"/>
    </location>
</feature>
<dbReference type="OrthoDB" id="2096344at2759"/>
<dbReference type="InterPro" id="IPR015943">
    <property type="entry name" value="WD40/YVTN_repeat-like_dom_sf"/>
</dbReference>
<feature type="compositionally biased region" description="Low complexity" evidence="1">
    <location>
        <begin position="209"/>
        <end position="224"/>
    </location>
</feature>
<dbReference type="InterPro" id="IPR001680">
    <property type="entry name" value="WD40_rpt"/>
</dbReference>
<dbReference type="InterPro" id="IPR052803">
    <property type="entry name" value="Cilium-Associated_Jouberin"/>
</dbReference>
<dbReference type="EMBL" id="JADBJN010000002">
    <property type="protein sequence ID" value="KAG5675050.1"/>
    <property type="molecule type" value="Genomic_DNA"/>
</dbReference>
<keyword evidence="3" id="KW-1185">Reference proteome</keyword>
<dbReference type="PANTHER" id="PTHR44499">
    <property type="entry name" value="JOUBERIN"/>
    <property type="match status" value="1"/>
</dbReference>
<evidence type="ECO:0000313" key="2">
    <source>
        <dbReference type="EMBL" id="KAG5675050.1"/>
    </source>
</evidence>
<dbReference type="PANTHER" id="PTHR44499:SF1">
    <property type="entry name" value="JOUBERIN"/>
    <property type="match status" value="1"/>
</dbReference>
<evidence type="ECO:0000313" key="3">
    <source>
        <dbReference type="Proteomes" id="UP001107558"/>
    </source>
</evidence>
<dbReference type="GO" id="GO:0044458">
    <property type="term" value="P:motile cilium assembly"/>
    <property type="evidence" value="ECO:0007669"/>
    <property type="project" value="TreeGrafter"/>
</dbReference>
<feature type="region of interest" description="Disordered" evidence="1">
    <location>
        <begin position="24"/>
        <end position="87"/>
    </location>
</feature>
<evidence type="ECO:0000256" key="1">
    <source>
        <dbReference type="SAM" id="MobiDB-lite"/>
    </source>
</evidence>
<dbReference type="GO" id="GO:0036064">
    <property type="term" value="C:ciliary basal body"/>
    <property type="evidence" value="ECO:0007669"/>
    <property type="project" value="TreeGrafter"/>
</dbReference>
<comment type="caution">
    <text evidence="2">The sequence shown here is derived from an EMBL/GenBank/DDBJ whole genome shotgun (WGS) entry which is preliminary data.</text>
</comment>
<reference evidence="2" key="1">
    <citation type="submission" date="2021-03" db="EMBL/GenBank/DDBJ databases">
        <title>Chromosome level genome of the anhydrobiotic midge Polypedilum vanderplanki.</title>
        <authorList>
            <person name="Yoshida Y."/>
            <person name="Kikawada T."/>
            <person name="Gusev O."/>
        </authorList>
    </citation>
    <scope>NUCLEOTIDE SEQUENCE</scope>
    <source>
        <strain evidence="2">NIAS01</strain>
        <tissue evidence="2">Whole body or cell culture</tissue>
    </source>
</reference>
<feature type="compositionally biased region" description="Basic residues" evidence="1">
    <location>
        <begin position="228"/>
        <end position="240"/>
    </location>
</feature>
<dbReference type="SMART" id="SM00320">
    <property type="entry name" value="WD40"/>
    <property type="match status" value="3"/>
</dbReference>
<name>A0A9J6BZ75_POLVA</name>
<proteinExistence type="predicted"/>
<dbReference type="SUPFAM" id="SSF50978">
    <property type="entry name" value="WD40 repeat-like"/>
    <property type="match status" value="1"/>
</dbReference>
<accession>A0A9J6BZ75</accession>
<organism evidence="2 3">
    <name type="scientific">Polypedilum vanderplanki</name>
    <name type="common">Sleeping chironomid midge</name>
    <dbReference type="NCBI Taxonomy" id="319348"/>
    <lineage>
        <taxon>Eukaryota</taxon>
        <taxon>Metazoa</taxon>
        <taxon>Ecdysozoa</taxon>
        <taxon>Arthropoda</taxon>
        <taxon>Hexapoda</taxon>
        <taxon>Insecta</taxon>
        <taxon>Pterygota</taxon>
        <taxon>Neoptera</taxon>
        <taxon>Endopterygota</taxon>
        <taxon>Diptera</taxon>
        <taxon>Nematocera</taxon>
        <taxon>Chironomoidea</taxon>
        <taxon>Chironomidae</taxon>
        <taxon>Chironominae</taxon>
        <taxon>Polypedilum</taxon>
        <taxon>Polypedilum</taxon>
    </lineage>
</organism>
<dbReference type="Proteomes" id="UP001107558">
    <property type="component" value="Chromosome 2"/>
</dbReference>
<feature type="compositionally biased region" description="Basic and acidic residues" evidence="1">
    <location>
        <begin position="254"/>
        <end position="264"/>
    </location>
</feature>
<dbReference type="Gene3D" id="2.130.10.10">
    <property type="entry name" value="YVTN repeat-like/Quinoprotein amine dehydrogenase"/>
    <property type="match status" value="1"/>
</dbReference>